<feature type="compositionally biased region" description="Basic residues" evidence="1">
    <location>
        <begin position="105"/>
        <end position="115"/>
    </location>
</feature>
<sequence>MQRAANDVMQSILFSAVLDAVAALKSASGGLPNQLLRDVQAIHPNVTFADLPKELQDAIANSTRAAFTQLLKEGYAVGPRQQMQAQRPMDRVPERDRRNPNDRRTVRHGQGRRGPPRPEGDGPAMVREDQADRAGALRARASPKRQAAAELISAGASARARPSFRHNIDDRARGCTLADEVSSAGVFCVLPPYMGRTSIGRRECSIV</sequence>
<evidence type="ECO:0000313" key="3">
    <source>
        <dbReference type="Proteomes" id="UP000516134"/>
    </source>
</evidence>
<dbReference type="RefSeq" id="WP_187714138.1">
    <property type="nucleotide sequence ID" value="NZ_CP060780.1"/>
</dbReference>
<protein>
    <submittedName>
        <fullName evidence="2">Uncharacterized protein</fullName>
    </submittedName>
</protein>
<feature type="region of interest" description="Disordered" evidence="1">
    <location>
        <begin position="77"/>
        <end position="126"/>
    </location>
</feature>
<reference evidence="2 3" key="1">
    <citation type="submission" date="2020-08" db="EMBL/GenBank/DDBJ databases">
        <title>Genome sequence of Sphingomonas daechungensis KACC 18115T.</title>
        <authorList>
            <person name="Hyun D.-W."/>
            <person name="Bae J.-W."/>
        </authorList>
    </citation>
    <scope>NUCLEOTIDE SEQUENCE [LARGE SCALE GENOMIC DNA]</scope>
    <source>
        <strain evidence="2 3">KACC 18115</strain>
    </source>
</reference>
<feature type="compositionally biased region" description="Basic and acidic residues" evidence="1">
    <location>
        <begin position="116"/>
        <end position="126"/>
    </location>
</feature>
<dbReference type="EMBL" id="CP060780">
    <property type="protein sequence ID" value="QNP42706.1"/>
    <property type="molecule type" value="Genomic_DNA"/>
</dbReference>
<feature type="compositionally biased region" description="Basic and acidic residues" evidence="1">
    <location>
        <begin position="88"/>
        <end position="104"/>
    </location>
</feature>
<gene>
    <name evidence="2" type="ORF">H9L15_11240</name>
</gene>
<organism evidence="2 3">
    <name type="scientific">Sphingomonas daechungensis</name>
    <dbReference type="NCBI Taxonomy" id="1176646"/>
    <lineage>
        <taxon>Bacteria</taxon>
        <taxon>Pseudomonadati</taxon>
        <taxon>Pseudomonadota</taxon>
        <taxon>Alphaproteobacteria</taxon>
        <taxon>Sphingomonadales</taxon>
        <taxon>Sphingomonadaceae</taxon>
        <taxon>Sphingomonas</taxon>
    </lineage>
</organism>
<evidence type="ECO:0000313" key="2">
    <source>
        <dbReference type="EMBL" id="QNP42706.1"/>
    </source>
</evidence>
<evidence type="ECO:0000256" key="1">
    <source>
        <dbReference type="SAM" id="MobiDB-lite"/>
    </source>
</evidence>
<accession>A0ABX6SZI2</accession>
<proteinExistence type="predicted"/>
<dbReference type="Proteomes" id="UP000516134">
    <property type="component" value="Chromosome"/>
</dbReference>
<name>A0ABX6SZI2_9SPHN</name>
<keyword evidence="3" id="KW-1185">Reference proteome</keyword>